<dbReference type="SUPFAM" id="SSF53901">
    <property type="entry name" value="Thiolase-like"/>
    <property type="match status" value="1"/>
</dbReference>
<dbReference type="OrthoDB" id="9785768at2"/>
<accession>A0A562VN37</accession>
<dbReference type="Gene3D" id="3.40.47.10">
    <property type="match status" value="1"/>
</dbReference>
<evidence type="ECO:0000259" key="2">
    <source>
        <dbReference type="Pfam" id="PF22691"/>
    </source>
</evidence>
<dbReference type="Pfam" id="PF00108">
    <property type="entry name" value="Thiolase_N"/>
    <property type="match status" value="1"/>
</dbReference>
<dbReference type="NCBIfam" id="NF004720">
    <property type="entry name" value="PRK06064.1"/>
    <property type="match status" value="1"/>
</dbReference>
<dbReference type="InterPro" id="IPR016039">
    <property type="entry name" value="Thiolase-like"/>
</dbReference>
<dbReference type="PIRSF" id="PIRSF000429">
    <property type="entry name" value="Ac-CoA_Ac_transf"/>
    <property type="match status" value="1"/>
</dbReference>
<dbReference type="RefSeq" id="WP_145021308.1">
    <property type="nucleotide sequence ID" value="NZ_VLLN01000009.1"/>
</dbReference>
<dbReference type="CDD" id="cd00829">
    <property type="entry name" value="SCP-x_thiolase"/>
    <property type="match status" value="1"/>
</dbReference>
<comment type="caution">
    <text evidence="3">The sequence shown here is derived from an EMBL/GenBank/DDBJ whole genome shotgun (WGS) entry which is preliminary data.</text>
</comment>
<dbReference type="InterPro" id="IPR055140">
    <property type="entry name" value="Thiolase_C_2"/>
</dbReference>
<dbReference type="InterPro" id="IPR020616">
    <property type="entry name" value="Thiolase_N"/>
</dbReference>
<dbReference type="AlphaFoldDB" id="A0A562VN37"/>
<proteinExistence type="predicted"/>
<reference evidence="3 4" key="1">
    <citation type="submission" date="2019-07" db="EMBL/GenBank/DDBJ databases">
        <title>Genomic Encyclopedia of Archaeal and Bacterial Type Strains, Phase II (KMG-II): from individual species to whole genera.</title>
        <authorList>
            <person name="Goeker M."/>
        </authorList>
    </citation>
    <scope>NUCLEOTIDE SEQUENCE [LARGE SCALE GENOMIC DNA]</scope>
    <source>
        <strain evidence="3 4">ATCC BAA-1139</strain>
    </source>
</reference>
<protein>
    <submittedName>
        <fullName evidence="3">Acetyl-CoA C-acetyltransferase</fullName>
    </submittedName>
</protein>
<dbReference type="EMBL" id="VLLN01000009">
    <property type="protein sequence ID" value="TWJ19320.1"/>
    <property type="molecule type" value="Genomic_DNA"/>
</dbReference>
<organism evidence="3 4">
    <name type="scientific">Geobacter argillaceus</name>
    <dbReference type="NCBI Taxonomy" id="345631"/>
    <lineage>
        <taxon>Bacteria</taxon>
        <taxon>Pseudomonadati</taxon>
        <taxon>Thermodesulfobacteriota</taxon>
        <taxon>Desulfuromonadia</taxon>
        <taxon>Geobacterales</taxon>
        <taxon>Geobacteraceae</taxon>
        <taxon>Geobacter</taxon>
    </lineage>
</organism>
<dbReference type="Pfam" id="PF22691">
    <property type="entry name" value="Thiolase_C_1"/>
    <property type="match status" value="1"/>
</dbReference>
<dbReference type="GO" id="GO:0003988">
    <property type="term" value="F:acetyl-CoA C-acyltransferase activity"/>
    <property type="evidence" value="ECO:0007669"/>
    <property type="project" value="UniProtKB-ARBA"/>
</dbReference>
<keyword evidence="3" id="KW-0808">Transferase</keyword>
<evidence type="ECO:0000313" key="4">
    <source>
        <dbReference type="Proteomes" id="UP000319449"/>
    </source>
</evidence>
<gene>
    <name evidence="3" type="ORF">JN12_01733</name>
</gene>
<sequence length="387" mass="40170">MRSVSVVGIGETKFGRFPETSLKDLILEAGTRAIADAGIGRENVEALFMSNFGAQLFCSQGHMGPLAAEVLGLGNIPTIRIEGACASGSLAFRQALSAVASGMYDVVLVGGVEKMTHQSTDAVTAGLAGASDVDLEAGIGATFPSLFAMIAKRYFHEYGNVRDEMALCAVQNHENALLNPDVQMQKRITVEQVKNGLPIADPLTIYDCSLVSDGAAFVVLAATDVATTFCLKRLVEVVGCGQAGDTLALASRDSMTTFAATVLAAQQAYAMAGVTPSQIDLAEVHDCFTITQIINSEDLGFFAKGKGARAIAEGNTAASGLIPINVSGGLKAKGHPVGATGLGQLYEIVTQLRGEAGVRQLKKADIGLTHNIGGTAATCVVSIFRGR</sequence>
<feature type="domain" description="Thiolase N-terminal" evidence="1">
    <location>
        <begin position="4"/>
        <end position="222"/>
    </location>
</feature>
<keyword evidence="4" id="KW-1185">Reference proteome</keyword>
<evidence type="ECO:0000259" key="1">
    <source>
        <dbReference type="Pfam" id="PF00108"/>
    </source>
</evidence>
<feature type="domain" description="Thiolase C-terminal" evidence="2">
    <location>
        <begin position="241"/>
        <end position="384"/>
    </location>
</feature>
<dbReference type="PANTHER" id="PTHR42870">
    <property type="entry name" value="ACETYL-COA C-ACETYLTRANSFERASE"/>
    <property type="match status" value="1"/>
</dbReference>
<evidence type="ECO:0000313" key="3">
    <source>
        <dbReference type="EMBL" id="TWJ19320.1"/>
    </source>
</evidence>
<dbReference type="Proteomes" id="UP000319449">
    <property type="component" value="Unassembled WGS sequence"/>
</dbReference>
<dbReference type="PANTHER" id="PTHR42870:SF6">
    <property type="entry name" value="ACETYL-COA C-ACYLTRANSFERASE"/>
    <property type="match status" value="1"/>
</dbReference>
<name>A0A562VN37_9BACT</name>
<dbReference type="InterPro" id="IPR002155">
    <property type="entry name" value="Thiolase"/>
</dbReference>